<dbReference type="EMBL" id="CP049863">
    <property type="protein sequence ID" value="QIK61776.1"/>
    <property type="molecule type" value="Genomic_DNA"/>
</dbReference>
<evidence type="ECO:0000256" key="1">
    <source>
        <dbReference type="SAM" id="Phobius"/>
    </source>
</evidence>
<organism evidence="2 3">
    <name type="scientific">Leucobacter viscericola</name>
    <dbReference type="NCBI Taxonomy" id="2714935"/>
    <lineage>
        <taxon>Bacteria</taxon>
        <taxon>Bacillati</taxon>
        <taxon>Actinomycetota</taxon>
        <taxon>Actinomycetes</taxon>
        <taxon>Micrococcales</taxon>
        <taxon>Microbacteriaceae</taxon>
        <taxon>Leucobacter</taxon>
    </lineage>
</organism>
<sequence>MNLQGQAPLEVDLFKVAGDLKIEDAKRVDAIRLRKVWWLIFGFTIGLLPCAVEYQDPATNIAAKV</sequence>
<keyword evidence="1" id="KW-0812">Transmembrane</keyword>
<evidence type="ECO:0000313" key="2">
    <source>
        <dbReference type="EMBL" id="QIK61776.1"/>
    </source>
</evidence>
<reference evidence="2 3" key="1">
    <citation type="submission" date="2020-03" db="EMBL/GenBank/DDBJ databases">
        <title>Leucobacter sp. nov., isolated from beetles.</title>
        <authorList>
            <person name="Hyun D.-W."/>
            <person name="Bae J.-W."/>
        </authorList>
    </citation>
    <scope>NUCLEOTIDE SEQUENCE [LARGE SCALE GENOMIC DNA]</scope>
    <source>
        <strain evidence="2 3">HDW9C</strain>
    </source>
</reference>
<evidence type="ECO:0000313" key="3">
    <source>
        <dbReference type="Proteomes" id="UP000502677"/>
    </source>
</evidence>
<dbReference type="Proteomes" id="UP000502677">
    <property type="component" value="Chromosome"/>
</dbReference>
<accession>A0A6G7XBD7</accession>
<keyword evidence="3" id="KW-1185">Reference proteome</keyword>
<proteinExistence type="predicted"/>
<name>A0A6G7XBD7_9MICO</name>
<keyword evidence="1" id="KW-0472">Membrane</keyword>
<dbReference type="KEGG" id="lvi:G7068_00045"/>
<dbReference type="RefSeq" id="WP_166287151.1">
    <property type="nucleotide sequence ID" value="NZ_CP049863.1"/>
</dbReference>
<dbReference type="AlphaFoldDB" id="A0A6G7XBD7"/>
<gene>
    <name evidence="2" type="ORF">G7068_00045</name>
</gene>
<keyword evidence="1" id="KW-1133">Transmembrane helix</keyword>
<protein>
    <submittedName>
        <fullName evidence="2">Uncharacterized protein</fullName>
    </submittedName>
</protein>
<feature type="transmembrane region" description="Helical" evidence="1">
    <location>
        <begin position="36"/>
        <end position="54"/>
    </location>
</feature>